<gene>
    <name evidence="6" type="ORF">FHX39_001657</name>
</gene>
<evidence type="ECO:0000256" key="1">
    <source>
        <dbReference type="ARBA" id="ARBA00023015"/>
    </source>
</evidence>
<evidence type="ECO:0000256" key="3">
    <source>
        <dbReference type="ARBA" id="ARBA00023163"/>
    </source>
</evidence>
<sequence length="192" mass="20966">MPSEPRRVRDPARTRLALLEAASRALVEHGPRASLDVVAAEAGVSKGGLLHHFPNREALMLALSEHVAERWAVLVDAHLDPDDHEPGRLVRAYVRATLHDLADGAAFREEATVMAALNTFPEVVADAQQHSQRWRDAFAEDGLDPERTAVLTRAADGVALATLFEGRLDPAEVARMRDTLLALSREPGPLVR</sequence>
<dbReference type="GO" id="GO:0000976">
    <property type="term" value="F:transcription cis-regulatory region binding"/>
    <property type="evidence" value="ECO:0007669"/>
    <property type="project" value="TreeGrafter"/>
</dbReference>
<dbReference type="EMBL" id="JACHZG010000001">
    <property type="protein sequence ID" value="MBB3326713.1"/>
    <property type="molecule type" value="Genomic_DNA"/>
</dbReference>
<dbReference type="PROSITE" id="PS50977">
    <property type="entry name" value="HTH_TETR_2"/>
    <property type="match status" value="1"/>
</dbReference>
<organism evidence="6 7">
    <name type="scientific">Microlunatus antarcticus</name>
    <dbReference type="NCBI Taxonomy" id="53388"/>
    <lineage>
        <taxon>Bacteria</taxon>
        <taxon>Bacillati</taxon>
        <taxon>Actinomycetota</taxon>
        <taxon>Actinomycetes</taxon>
        <taxon>Propionibacteriales</taxon>
        <taxon>Propionibacteriaceae</taxon>
        <taxon>Microlunatus</taxon>
    </lineage>
</organism>
<dbReference type="SUPFAM" id="SSF46689">
    <property type="entry name" value="Homeodomain-like"/>
    <property type="match status" value="1"/>
</dbReference>
<dbReference type="GO" id="GO:0003700">
    <property type="term" value="F:DNA-binding transcription factor activity"/>
    <property type="evidence" value="ECO:0007669"/>
    <property type="project" value="TreeGrafter"/>
</dbReference>
<proteinExistence type="predicted"/>
<evidence type="ECO:0000259" key="5">
    <source>
        <dbReference type="PROSITE" id="PS50977"/>
    </source>
</evidence>
<accession>A0A7W5JUW8</accession>
<dbReference type="InterPro" id="IPR041479">
    <property type="entry name" value="TetR_CgmR_C"/>
</dbReference>
<keyword evidence="3" id="KW-0804">Transcription</keyword>
<evidence type="ECO:0000313" key="7">
    <source>
        <dbReference type="Proteomes" id="UP000565572"/>
    </source>
</evidence>
<protein>
    <submittedName>
        <fullName evidence="6">AcrR family transcriptional regulator</fullName>
    </submittedName>
</protein>
<dbReference type="Pfam" id="PF17937">
    <property type="entry name" value="TetR_C_28"/>
    <property type="match status" value="1"/>
</dbReference>
<keyword evidence="2 4" id="KW-0238">DNA-binding</keyword>
<reference evidence="6 7" key="1">
    <citation type="submission" date="2020-08" db="EMBL/GenBank/DDBJ databases">
        <title>Sequencing the genomes of 1000 actinobacteria strains.</title>
        <authorList>
            <person name="Klenk H.-P."/>
        </authorList>
    </citation>
    <scope>NUCLEOTIDE SEQUENCE [LARGE SCALE GENOMIC DNA]</scope>
    <source>
        <strain evidence="6 7">DSM 11053</strain>
    </source>
</reference>
<dbReference type="Gene3D" id="1.10.357.10">
    <property type="entry name" value="Tetracycline Repressor, domain 2"/>
    <property type="match status" value="1"/>
</dbReference>
<dbReference type="AlphaFoldDB" id="A0A7W5JUW8"/>
<evidence type="ECO:0000256" key="2">
    <source>
        <dbReference type="ARBA" id="ARBA00023125"/>
    </source>
</evidence>
<dbReference type="InterPro" id="IPR001647">
    <property type="entry name" value="HTH_TetR"/>
</dbReference>
<dbReference type="PRINTS" id="PR00455">
    <property type="entry name" value="HTHTETR"/>
</dbReference>
<keyword evidence="1" id="KW-0805">Transcription regulation</keyword>
<dbReference type="RefSeq" id="WP_183337610.1">
    <property type="nucleotide sequence ID" value="NZ_JACHZG010000001.1"/>
</dbReference>
<dbReference type="Proteomes" id="UP000565572">
    <property type="component" value="Unassembled WGS sequence"/>
</dbReference>
<dbReference type="InterPro" id="IPR050109">
    <property type="entry name" value="HTH-type_TetR-like_transc_reg"/>
</dbReference>
<comment type="caution">
    <text evidence="6">The sequence shown here is derived from an EMBL/GenBank/DDBJ whole genome shotgun (WGS) entry which is preliminary data.</text>
</comment>
<dbReference type="Pfam" id="PF00440">
    <property type="entry name" value="TetR_N"/>
    <property type="match status" value="1"/>
</dbReference>
<evidence type="ECO:0000313" key="6">
    <source>
        <dbReference type="EMBL" id="MBB3326713.1"/>
    </source>
</evidence>
<dbReference type="PANTHER" id="PTHR30055:SF234">
    <property type="entry name" value="HTH-TYPE TRANSCRIPTIONAL REGULATOR BETI"/>
    <property type="match status" value="1"/>
</dbReference>
<evidence type="ECO:0000256" key="4">
    <source>
        <dbReference type="PROSITE-ProRule" id="PRU00335"/>
    </source>
</evidence>
<dbReference type="PANTHER" id="PTHR30055">
    <property type="entry name" value="HTH-TYPE TRANSCRIPTIONAL REGULATOR RUTR"/>
    <property type="match status" value="1"/>
</dbReference>
<name>A0A7W5JUW8_9ACTN</name>
<keyword evidence="7" id="KW-1185">Reference proteome</keyword>
<dbReference type="InterPro" id="IPR009057">
    <property type="entry name" value="Homeodomain-like_sf"/>
</dbReference>
<feature type="domain" description="HTH tetR-type" evidence="5">
    <location>
        <begin position="12"/>
        <end position="71"/>
    </location>
</feature>
<feature type="DNA-binding region" description="H-T-H motif" evidence="4">
    <location>
        <begin position="34"/>
        <end position="53"/>
    </location>
</feature>